<feature type="compositionally biased region" description="Basic and acidic residues" evidence="1">
    <location>
        <begin position="1"/>
        <end position="11"/>
    </location>
</feature>
<feature type="region of interest" description="Disordered" evidence="1">
    <location>
        <begin position="1"/>
        <end position="46"/>
    </location>
</feature>
<dbReference type="STRING" id="879212.DespoDRAFT_00048"/>
<keyword evidence="3" id="KW-1185">Reference proteome</keyword>
<feature type="compositionally biased region" description="Polar residues" evidence="1">
    <location>
        <begin position="25"/>
        <end position="35"/>
    </location>
</feature>
<dbReference type="HOGENOM" id="CLU_2665164_0_0_7"/>
<evidence type="ECO:0000256" key="1">
    <source>
        <dbReference type="SAM" id="MobiDB-lite"/>
    </source>
</evidence>
<reference evidence="2 3" key="1">
    <citation type="submission" date="2011-09" db="EMBL/GenBank/DDBJ databases">
        <authorList>
            <consortium name="US DOE Joint Genome Institute (JGI-PGF)"/>
            <person name="Lucas S."/>
            <person name="Han J."/>
            <person name="Lapidus A."/>
            <person name="Cheng J.-F."/>
            <person name="Goodwin L."/>
            <person name="Pitluck S."/>
            <person name="Peters L."/>
            <person name="Land M.L."/>
            <person name="Hauser L."/>
            <person name="Orellana R."/>
            <person name="Lovley D."/>
            <person name="Woyke T.J."/>
        </authorList>
    </citation>
    <scope>NUCLEOTIDE SEQUENCE [LARGE SCALE GENOMIC DNA]</scope>
    <source>
        <strain evidence="2 3">2ac9</strain>
    </source>
</reference>
<gene>
    <name evidence="2" type="ORF">DespoDRAFT_00048</name>
</gene>
<organism evidence="2 3">
    <name type="scientific">Desulfobacter postgatei 2ac9</name>
    <dbReference type="NCBI Taxonomy" id="879212"/>
    <lineage>
        <taxon>Bacteria</taxon>
        <taxon>Pseudomonadati</taxon>
        <taxon>Thermodesulfobacteriota</taxon>
        <taxon>Desulfobacteria</taxon>
        <taxon>Desulfobacterales</taxon>
        <taxon>Desulfobacteraceae</taxon>
        <taxon>Desulfobacter</taxon>
    </lineage>
</organism>
<name>I5AXY7_9BACT</name>
<dbReference type="RefSeq" id="WP_004070443.1">
    <property type="nucleotide sequence ID" value="NZ_CM001488.1"/>
</dbReference>
<reference evidence="2 3" key="2">
    <citation type="submission" date="2012-02" db="EMBL/GenBank/DDBJ databases">
        <title>Improved High-Quality Draft sequence of Desulfobacter postgatei 2ac9.</title>
        <authorList>
            <consortium name="US DOE Joint Genome Institute"/>
            <person name="Lucas S."/>
            <person name="Han J."/>
            <person name="Lapidus A."/>
            <person name="Cheng J.-F."/>
            <person name="Goodwin L."/>
            <person name="Pitluck S."/>
            <person name="Peters L."/>
            <person name="Ovchinnikova G."/>
            <person name="Held B."/>
            <person name="Detter J.C."/>
            <person name="Han C."/>
            <person name="Tapia R."/>
            <person name="Land M."/>
            <person name="Hauser L."/>
            <person name="Kyrpides N."/>
            <person name="Ivanova N."/>
            <person name="Pagani I."/>
            <person name="Orellana R."/>
            <person name="Lovley D."/>
            <person name="Woyke T."/>
        </authorList>
    </citation>
    <scope>NUCLEOTIDE SEQUENCE [LARGE SCALE GENOMIC DNA]</scope>
    <source>
        <strain evidence="2 3">2ac9</strain>
    </source>
</reference>
<proteinExistence type="predicted"/>
<sequence>MVYHTIPERALTDPSSTPEKFETASPKNPASTAQHPFTDVEKPDLPNEKPVQALLYISIEQTRACRIMACGRCQQ</sequence>
<evidence type="ECO:0000313" key="2">
    <source>
        <dbReference type="EMBL" id="EIM62100.1"/>
    </source>
</evidence>
<dbReference type="Proteomes" id="UP000005778">
    <property type="component" value="Chromosome"/>
</dbReference>
<evidence type="ECO:0000313" key="3">
    <source>
        <dbReference type="Proteomes" id="UP000005778"/>
    </source>
</evidence>
<protein>
    <submittedName>
        <fullName evidence="2">Uncharacterized protein</fullName>
    </submittedName>
</protein>
<dbReference type="EMBL" id="CM001488">
    <property type="protein sequence ID" value="EIM62100.1"/>
    <property type="molecule type" value="Genomic_DNA"/>
</dbReference>
<dbReference type="AlphaFoldDB" id="I5AXY7"/>
<accession>I5AXY7</accession>